<name>A0A1G8KWQ1_9RHOB</name>
<feature type="compositionally biased region" description="Basic and acidic residues" evidence="3">
    <location>
        <begin position="133"/>
        <end position="142"/>
    </location>
</feature>
<feature type="region of interest" description="Disordered" evidence="3">
    <location>
        <begin position="250"/>
        <end position="311"/>
    </location>
</feature>
<sequence>MIAVLPADEAAPEAPADDGIRFSVNPTAISAEGHTVGSYLQTAPLSDGAVVVVYLDETAGNRLMVQRLTPSGQHQFGGSGDEVLTATNKASYLVGGSGHDPLEGGAGSDLLIGGDHDDDLFGGRGVDLLDGGSGRDLREGGKGNDTLTGGRGADRLEGGEGDDILTGGADADKFIFATDQVRLINGSTETLQVVLSFGHDVIPDFDTRRDRIDLRLVSEVDSSDDLVFVQEGGNVRILIADSSITLEALHSTDGGQRRPLLTTDRRGLGGPGQSATHRFDEKVHPMRGRSLPRTDRGRPRHGASGRCGSVS</sequence>
<dbReference type="GO" id="GO:0005576">
    <property type="term" value="C:extracellular region"/>
    <property type="evidence" value="ECO:0007669"/>
    <property type="project" value="UniProtKB-SubCell"/>
</dbReference>
<dbReference type="Gene3D" id="2.150.10.10">
    <property type="entry name" value="Serralysin-like metalloprotease, C-terminal"/>
    <property type="match status" value="2"/>
</dbReference>
<dbReference type="InterPro" id="IPR001343">
    <property type="entry name" value="Hemolysn_Ca-bd"/>
</dbReference>
<dbReference type="InterPro" id="IPR011049">
    <property type="entry name" value="Serralysin-like_metalloprot_C"/>
</dbReference>
<dbReference type="InterPro" id="IPR018511">
    <property type="entry name" value="Hemolysin-typ_Ca-bd_CS"/>
</dbReference>
<dbReference type="OrthoDB" id="419320at2"/>
<organism evidence="4 5">
    <name type="scientific">Salipiger marinus</name>
    <dbReference type="NCBI Taxonomy" id="555512"/>
    <lineage>
        <taxon>Bacteria</taxon>
        <taxon>Pseudomonadati</taxon>
        <taxon>Pseudomonadota</taxon>
        <taxon>Alphaproteobacteria</taxon>
        <taxon>Rhodobacterales</taxon>
        <taxon>Roseobacteraceae</taxon>
        <taxon>Salipiger</taxon>
    </lineage>
</organism>
<gene>
    <name evidence="4" type="ORF">SAMN04487993_1005135</name>
</gene>
<keyword evidence="2" id="KW-0964">Secreted</keyword>
<dbReference type="Proteomes" id="UP000199093">
    <property type="component" value="Unassembled WGS sequence"/>
</dbReference>
<dbReference type="STRING" id="555512.SAMN04487993_1005135"/>
<comment type="subcellular location">
    <subcellularLocation>
        <location evidence="1">Secreted</location>
    </subcellularLocation>
</comment>
<dbReference type="Pfam" id="PF00353">
    <property type="entry name" value="HemolysinCabind"/>
    <property type="match status" value="2"/>
</dbReference>
<accession>A0A1G8KWQ1</accession>
<dbReference type="PRINTS" id="PR00313">
    <property type="entry name" value="CABNDNGRPT"/>
</dbReference>
<dbReference type="InterPro" id="IPR050557">
    <property type="entry name" value="RTX_toxin/Mannuronan_C5-epim"/>
</dbReference>
<evidence type="ECO:0000256" key="3">
    <source>
        <dbReference type="SAM" id="MobiDB-lite"/>
    </source>
</evidence>
<dbReference type="PROSITE" id="PS00330">
    <property type="entry name" value="HEMOLYSIN_CALCIUM"/>
    <property type="match status" value="1"/>
</dbReference>
<keyword evidence="5" id="KW-1185">Reference proteome</keyword>
<evidence type="ECO:0000256" key="1">
    <source>
        <dbReference type="ARBA" id="ARBA00004613"/>
    </source>
</evidence>
<dbReference type="SUPFAM" id="SSF51120">
    <property type="entry name" value="beta-Roll"/>
    <property type="match status" value="1"/>
</dbReference>
<evidence type="ECO:0000313" key="4">
    <source>
        <dbReference type="EMBL" id="SDI47854.1"/>
    </source>
</evidence>
<reference evidence="4 5" key="1">
    <citation type="submission" date="2016-10" db="EMBL/GenBank/DDBJ databases">
        <authorList>
            <person name="de Groot N.N."/>
        </authorList>
    </citation>
    <scope>NUCLEOTIDE SEQUENCE [LARGE SCALE GENOMIC DNA]</scope>
    <source>
        <strain evidence="4 5">DSM 26424</strain>
    </source>
</reference>
<dbReference type="GO" id="GO:0005509">
    <property type="term" value="F:calcium ion binding"/>
    <property type="evidence" value="ECO:0007669"/>
    <property type="project" value="InterPro"/>
</dbReference>
<feature type="region of interest" description="Disordered" evidence="3">
    <location>
        <begin position="132"/>
        <end position="161"/>
    </location>
</feature>
<dbReference type="EMBL" id="FNEJ01000005">
    <property type="protein sequence ID" value="SDI47854.1"/>
    <property type="molecule type" value="Genomic_DNA"/>
</dbReference>
<dbReference type="PANTHER" id="PTHR38340">
    <property type="entry name" value="S-LAYER PROTEIN"/>
    <property type="match status" value="1"/>
</dbReference>
<dbReference type="RefSeq" id="WP_089845429.1">
    <property type="nucleotide sequence ID" value="NZ_FNEJ01000005.1"/>
</dbReference>
<proteinExistence type="predicted"/>
<evidence type="ECO:0000256" key="2">
    <source>
        <dbReference type="ARBA" id="ARBA00022525"/>
    </source>
</evidence>
<protein>
    <submittedName>
        <fullName evidence="4">Hemolysin-type calcium-binding repeat-containing protein</fullName>
    </submittedName>
</protein>
<dbReference type="AlphaFoldDB" id="A0A1G8KWQ1"/>
<dbReference type="PANTHER" id="PTHR38340:SF1">
    <property type="entry name" value="S-LAYER PROTEIN"/>
    <property type="match status" value="1"/>
</dbReference>
<evidence type="ECO:0000313" key="5">
    <source>
        <dbReference type="Proteomes" id="UP000199093"/>
    </source>
</evidence>